<sequence>MAESQSFLNFAFLPHGECGVSLSGSSRSFMRSSWHSLDWVRGVSARGLRNWSILTSFFLS</sequence>
<dbReference type="Proteomes" id="UP000449209">
    <property type="component" value="Unassembled WGS sequence"/>
</dbReference>
<accession>A0A6N9I1N2</accession>
<gene>
    <name evidence="1" type="ORF">GB993_06045</name>
</gene>
<dbReference type="EMBL" id="WEZQ01000008">
    <property type="protein sequence ID" value="MYV17062.1"/>
    <property type="molecule type" value="Genomic_DNA"/>
</dbReference>
<dbReference type="AlphaFoldDB" id="A0A6N9I1N2"/>
<evidence type="ECO:0000313" key="2">
    <source>
        <dbReference type="Proteomes" id="UP000449209"/>
    </source>
</evidence>
<name>A0A6N9I1N2_9LACO</name>
<protein>
    <submittedName>
        <fullName evidence="1">Uncharacterized protein</fullName>
    </submittedName>
</protein>
<reference evidence="1 2" key="1">
    <citation type="journal article" date="2019" name="Appl. Environ. Microbiol.">
        <title>Genetic determinants of hydroxycinnamic acid metabolism in heterofermentative lactobacilli.</title>
        <authorList>
            <person name="Gaur G."/>
            <person name="Oh J.H."/>
            <person name="Filannino P."/>
            <person name="Gobbetti M."/>
            <person name="van Pijkeren J.P."/>
            <person name="Ganzle M.G."/>
        </authorList>
    </citation>
    <scope>NUCLEOTIDE SEQUENCE [LARGE SCALE GENOMIC DNA]</scope>
    <source>
        <strain evidence="1 2">C5</strain>
    </source>
</reference>
<organism evidence="1 2">
    <name type="scientific">Furfurilactobacillus milii</name>
    <dbReference type="NCBI Taxonomy" id="2888272"/>
    <lineage>
        <taxon>Bacteria</taxon>
        <taxon>Bacillati</taxon>
        <taxon>Bacillota</taxon>
        <taxon>Bacilli</taxon>
        <taxon>Lactobacillales</taxon>
        <taxon>Lactobacillaceae</taxon>
        <taxon>Furfurilactobacillus</taxon>
    </lineage>
</organism>
<evidence type="ECO:0000313" key="1">
    <source>
        <dbReference type="EMBL" id="MYV17062.1"/>
    </source>
</evidence>
<comment type="caution">
    <text evidence="1">The sequence shown here is derived from an EMBL/GenBank/DDBJ whole genome shotgun (WGS) entry which is preliminary data.</text>
</comment>
<proteinExistence type="predicted"/>